<keyword evidence="2" id="KW-0540">Nuclease</keyword>
<dbReference type="NCBIfam" id="NF033681">
    <property type="entry name" value="ExeM_NucH_DNase"/>
    <property type="match status" value="1"/>
</dbReference>
<dbReference type="RefSeq" id="WP_250199947.1">
    <property type="nucleotide sequence ID" value="NZ_CP097636.1"/>
</dbReference>
<keyword evidence="2" id="KW-0378">Hydrolase</keyword>
<dbReference type="Proteomes" id="UP001056201">
    <property type="component" value="Chromosome 2"/>
</dbReference>
<keyword evidence="2" id="KW-0255">Endonuclease</keyword>
<dbReference type="SUPFAM" id="SSF56219">
    <property type="entry name" value="DNase I-like"/>
    <property type="match status" value="1"/>
</dbReference>
<dbReference type="PANTHER" id="PTHR42834">
    <property type="entry name" value="ENDONUCLEASE/EXONUCLEASE/PHOSPHATASE FAMILY PROTEIN (AFU_ORTHOLOGUE AFUA_3G09210)"/>
    <property type="match status" value="1"/>
</dbReference>
<reference evidence="2" key="1">
    <citation type="submission" date="2022-05" db="EMBL/GenBank/DDBJ databases">
        <title>An RpoN-dependent PEP-CTERM gene is involved in floc formation of an Aquincola tertiaricarbonis strain.</title>
        <authorList>
            <person name="Qiu D."/>
            <person name="Xia M."/>
        </authorList>
    </citation>
    <scope>NUCLEOTIDE SEQUENCE</scope>
    <source>
        <strain evidence="2">RN12</strain>
    </source>
</reference>
<dbReference type="InterPro" id="IPR005135">
    <property type="entry name" value="Endo/exonuclease/phosphatase"/>
</dbReference>
<keyword evidence="3" id="KW-1185">Reference proteome</keyword>
<dbReference type="InterPro" id="IPR047971">
    <property type="entry name" value="ExeM-like"/>
</dbReference>
<dbReference type="EMBL" id="CP097636">
    <property type="protein sequence ID" value="URI11757.1"/>
    <property type="molecule type" value="Genomic_DNA"/>
</dbReference>
<organism evidence="2 3">
    <name type="scientific">Aquincola tertiaricarbonis</name>
    <dbReference type="NCBI Taxonomy" id="391953"/>
    <lineage>
        <taxon>Bacteria</taxon>
        <taxon>Pseudomonadati</taxon>
        <taxon>Pseudomonadota</taxon>
        <taxon>Betaproteobacteria</taxon>
        <taxon>Burkholderiales</taxon>
        <taxon>Sphaerotilaceae</taxon>
        <taxon>Aquincola</taxon>
    </lineage>
</organism>
<accession>A0ABY4SIJ8</accession>
<evidence type="ECO:0000313" key="3">
    <source>
        <dbReference type="Proteomes" id="UP001056201"/>
    </source>
</evidence>
<dbReference type="Gene3D" id="3.60.10.10">
    <property type="entry name" value="Endonuclease/exonuclease/phosphatase"/>
    <property type="match status" value="1"/>
</dbReference>
<proteinExistence type="predicted"/>
<protein>
    <submittedName>
        <fullName evidence="2">ExeM/NucH family extracellular endonuclease</fullName>
    </submittedName>
</protein>
<dbReference type="CDD" id="cd04486">
    <property type="entry name" value="YhcR_OBF_like"/>
    <property type="match status" value="1"/>
</dbReference>
<dbReference type="InterPro" id="IPR036691">
    <property type="entry name" value="Endo/exonu/phosph_ase_sf"/>
</dbReference>
<evidence type="ECO:0000259" key="1">
    <source>
        <dbReference type="Pfam" id="PF03372"/>
    </source>
</evidence>
<sequence length="598" mass="63548">MLALAAAGWFTPATARPAEPRPEAGPSAEVSIQQVQGSGATSPWLGRVVTVQGVVNGLLSSGFTMQDDAADGPLEASRGLQVHTRQRQGLEPGVRVRVTGRVEEFAPGGERLKARQPAAGTTTQLTDVSLLERLGSATLPPAVPVRLPLPAGQTLERYEGMRVTLQGPLTVVDHALLGRFGQLTLSAEGRQFMPTELQRPGAQALALAQRQAQQRIVLDDGRSSANPSPVPFLGAEGTLRIGDTVAAVTGVIDEGPIGARVGDASGYRLQALQPVNFQRSHPRTAAPRPVGGSLKVASFNVLNYFLTLEGGRGAESAQELQRQRAKIVAALRAIDADVLGLMEIENRPDAAADLAQALNQAMGAGIYAAVPAPLAAPADGADAIQVALLYKPGRVRPVGPARRDERPLHHRPPLAQAFEPVAGGERFSLIVSHFKSKRCDDERPADDADADQGDGQGCFNARRVRQARALAEFAQAQGPRSLLIGDLNAYGQEDPVQLLREAGFVDLLQRFEPGAWTYVFQGRAGRLDHALASPALAAQAIGATVWHINADEPPLLDYKLEGRQPACARCAADGWRPDAFRSSDHDPVIVGLRPARRP</sequence>
<name>A0ABY4SIJ8_AQUTE</name>
<dbReference type="CDD" id="cd10283">
    <property type="entry name" value="MnuA_DNase1-like"/>
    <property type="match status" value="1"/>
</dbReference>
<evidence type="ECO:0000313" key="2">
    <source>
        <dbReference type="EMBL" id="URI11757.1"/>
    </source>
</evidence>
<dbReference type="PANTHER" id="PTHR42834:SF1">
    <property type="entry name" value="ENDONUCLEASE_EXONUCLEASE_PHOSPHATASE FAMILY PROTEIN (AFU_ORTHOLOGUE AFUA_3G09210)"/>
    <property type="match status" value="1"/>
</dbReference>
<dbReference type="Pfam" id="PF03372">
    <property type="entry name" value="Exo_endo_phos"/>
    <property type="match status" value="1"/>
</dbReference>
<feature type="domain" description="Endonuclease/exonuclease/phosphatase" evidence="1">
    <location>
        <begin position="297"/>
        <end position="585"/>
    </location>
</feature>
<dbReference type="GO" id="GO:0004519">
    <property type="term" value="F:endonuclease activity"/>
    <property type="evidence" value="ECO:0007669"/>
    <property type="project" value="UniProtKB-KW"/>
</dbReference>
<gene>
    <name evidence="2" type="ORF">MW290_22860</name>
</gene>